<dbReference type="InterPro" id="IPR032710">
    <property type="entry name" value="NTF2-like_dom_sf"/>
</dbReference>
<gene>
    <name evidence="2" type="ORF">G9444_1514</name>
    <name evidence="3" type="ORF">QIE55_07360</name>
</gene>
<organism evidence="2 4">
    <name type="scientific">Rhodococcus erythropolis</name>
    <name type="common">Arthrobacter picolinophilus</name>
    <dbReference type="NCBI Taxonomy" id="1833"/>
    <lineage>
        <taxon>Bacteria</taxon>
        <taxon>Bacillati</taxon>
        <taxon>Actinomycetota</taxon>
        <taxon>Actinomycetes</taxon>
        <taxon>Mycobacteriales</taxon>
        <taxon>Nocardiaceae</taxon>
        <taxon>Rhodococcus</taxon>
        <taxon>Rhodococcus erythropolis group</taxon>
    </lineage>
</organism>
<dbReference type="Proteomes" id="UP001230933">
    <property type="component" value="Chromosome"/>
</dbReference>
<keyword evidence="2" id="KW-0413">Isomerase</keyword>
<dbReference type="InterPro" id="IPR037401">
    <property type="entry name" value="SnoaL-like"/>
</dbReference>
<protein>
    <submittedName>
        <fullName evidence="2">Delta(5)-3-ketosteroid isomerase</fullName>
    </submittedName>
    <submittedName>
        <fullName evidence="3">Nuclear transport factor 2 family protein</fullName>
    </submittedName>
</protein>
<evidence type="ECO:0000259" key="1">
    <source>
        <dbReference type="Pfam" id="PF12680"/>
    </source>
</evidence>
<feature type="domain" description="SnoaL-like" evidence="1">
    <location>
        <begin position="16"/>
        <end position="115"/>
    </location>
</feature>
<dbReference type="AlphaFoldDB" id="A0A0E4A4H9"/>
<evidence type="ECO:0000313" key="2">
    <source>
        <dbReference type="EMBL" id="QIP38758.1"/>
    </source>
</evidence>
<reference evidence="2 4" key="1">
    <citation type="submission" date="2020-03" db="EMBL/GenBank/DDBJ databases">
        <title>Screen low temperature-resistant strains for efficient degradation of petroleum hydrocarbons under the low temperature.</title>
        <authorList>
            <person name="Wang Y."/>
            <person name="Chen J."/>
        </authorList>
    </citation>
    <scope>NUCLEOTIDE SEQUENCE [LARGE SCALE GENOMIC DNA]</scope>
    <source>
        <strain evidence="2 4">KB1</strain>
    </source>
</reference>
<evidence type="ECO:0000313" key="4">
    <source>
        <dbReference type="Proteomes" id="UP000502345"/>
    </source>
</evidence>
<sequence length="128" mass="13563">MTTLEPDTTAAITATVTTYLDAVARGSSADIAALYAENATLEDPVGSEPRVGKAAITEFYGALEGGSQETELLTLRVSGSSAAFHFRVVTPVGDQVYEVEPIDVMTFDADAKITSMRAFWSPADLIAR</sequence>
<evidence type="ECO:0000313" key="3">
    <source>
        <dbReference type="EMBL" id="WGV51028.1"/>
    </source>
</evidence>
<dbReference type="Pfam" id="PF12680">
    <property type="entry name" value="SnoaL_2"/>
    <property type="match status" value="1"/>
</dbReference>
<name>A0A0E4A4H9_RHOER</name>
<proteinExistence type="predicted"/>
<dbReference type="EMBL" id="CP124545">
    <property type="protein sequence ID" value="WGV51028.1"/>
    <property type="molecule type" value="Genomic_DNA"/>
</dbReference>
<dbReference type="RefSeq" id="WP_020906616.1">
    <property type="nucleotide sequence ID" value="NZ_AP018733.1"/>
</dbReference>
<dbReference type="KEGG" id="reb:XU06_06730"/>
<dbReference type="Proteomes" id="UP000502345">
    <property type="component" value="Chromosome"/>
</dbReference>
<dbReference type="Gene3D" id="3.10.450.50">
    <property type="match status" value="1"/>
</dbReference>
<accession>A0A0E4A4H9</accession>
<dbReference type="EMBL" id="CP050124">
    <property type="protein sequence ID" value="QIP38758.1"/>
    <property type="molecule type" value="Genomic_DNA"/>
</dbReference>
<dbReference type="GeneID" id="57488486"/>
<reference evidence="3" key="2">
    <citation type="submission" date="2023-08" db="EMBL/GenBank/DDBJ databases">
        <title>Isolation and Characterization of Rhodococcus erythropolis MGMM8.</title>
        <authorList>
            <person name="Diabankana R.G.C."/>
            <person name="Afordoanyi D.M."/>
            <person name="Validov S.Z."/>
        </authorList>
    </citation>
    <scope>NUCLEOTIDE SEQUENCE</scope>
    <source>
        <strain evidence="3">MGMM8</strain>
    </source>
</reference>
<dbReference type="SUPFAM" id="SSF54427">
    <property type="entry name" value="NTF2-like"/>
    <property type="match status" value="1"/>
</dbReference>
<dbReference type="OMA" id="MRAHWGP"/>
<dbReference type="GO" id="GO:0016853">
    <property type="term" value="F:isomerase activity"/>
    <property type="evidence" value="ECO:0007669"/>
    <property type="project" value="UniProtKB-KW"/>
</dbReference>